<evidence type="ECO:0000259" key="7">
    <source>
        <dbReference type="Pfam" id="PF00892"/>
    </source>
</evidence>
<dbReference type="GO" id="GO:0016020">
    <property type="term" value="C:membrane"/>
    <property type="evidence" value="ECO:0000318"/>
    <property type="project" value="GO_Central"/>
</dbReference>
<accession>Q54S45</accession>
<proteinExistence type="predicted"/>
<evidence type="ECO:0000256" key="4">
    <source>
        <dbReference type="ARBA" id="ARBA00023136"/>
    </source>
</evidence>
<dbReference type="Proteomes" id="UP000002195">
    <property type="component" value="Unassembled WGS sequence"/>
</dbReference>
<dbReference type="KEGG" id="ddi:DDB_G0282673"/>
<dbReference type="PaxDb" id="44689-DDB0204910"/>
<feature type="domain" description="EamA" evidence="7">
    <location>
        <begin position="217"/>
        <end position="348"/>
    </location>
</feature>
<organism evidence="8 9">
    <name type="scientific">Dictyostelium discoideum</name>
    <name type="common">Social amoeba</name>
    <dbReference type="NCBI Taxonomy" id="44689"/>
    <lineage>
        <taxon>Eukaryota</taxon>
        <taxon>Amoebozoa</taxon>
        <taxon>Evosea</taxon>
        <taxon>Eumycetozoa</taxon>
        <taxon>Dictyostelia</taxon>
        <taxon>Dictyosteliales</taxon>
        <taxon>Dictyosteliaceae</taxon>
        <taxon>Dictyostelium</taxon>
    </lineage>
</organism>
<feature type="compositionally biased region" description="Low complexity" evidence="5">
    <location>
        <begin position="173"/>
        <end position="183"/>
    </location>
</feature>
<feature type="transmembrane region" description="Helical" evidence="6">
    <location>
        <begin position="465"/>
        <end position="484"/>
    </location>
</feature>
<dbReference type="PANTHER" id="PTHR22911">
    <property type="entry name" value="ACYL-MALONYL CONDENSING ENZYME-RELATED"/>
    <property type="match status" value="1"/>
</dbReference>
<evidence type="ECO:0000256" key="1">
    <source>
        <dbReference type="ARBA" id="ARBA00004141"/>
    </source>
</evidence>
<dbReference type="VEuPathDB" id="AmoebaDB:DDB_G0282673"/>
<dbReference type="InterPro" id="IPR000620">
    <property type="entry name" value="EamA_dom"/>
</dbReference>
<dbReference type="PANTHER" id="PTHR22911:SF6">
    <property type="entry name" value="SOLUTE CARRIER FAMILY 35 MEMBER G1"/>
    <property type="match status" value="1"/>
</dbReference>
<dbReference type="InParanoid" id="Q54S45"/>
<dbReference type="InterPro" id="IPR037185">
    <property type="entry name" value="EmrE-like"/>
</dbReference>
<evidence type="ECO:0000256" key="3">
    <source>
        <dbReference type="ARBA" id="ARBA00022989"/>
    </source>
</evidence>
<dbReference type="EMBL" id="AAFI02000047">
    <property type="protein sequence ID" value="EAL66196.1"/>
    <property type="molecule type" value="Genomic_DNA"/>
</dbReference>
<dbReference type="FunCoup" id="Q54S45">
    <property type="interactions" value="28"/>
</dbReference>
<dbReference type="Pfam" id="PF00892">
    <property type="entry name" value="EamA"/>
    <property type="match status" value="2"/>
</dbReference>
<feature type="transmembrane region" description="Helical" evidence="6">
    <location>
        <begin position="435"/>
        <end position="453"/>
    </location>
</feature>
<feature type="transmembrane region" description="Helical" evidence="6">
    <location>
        <begin position="211"/>
        <end position="235"/>
    </location>
</feature>
<evidence type="ECO:0000313" key="9">
    <source>
        <dbReference type="Proteomes" id="UP000002195"/>
    </source>
</evidence>
<dbReference type="dictyBase" id="DDB_G0282673"/>
<reference evidence="8 9" key="1">
    <citation type="journal article" date="2005" name="Nature">
        <title>The genome of the social amoeba Dictyostelium discoideum.</title>
        <authorList>
            <consortium name="The Dictyostelium discoideum Sequencing Consortium"/>
            <person name="Eichinger L."/>
            <person name="Pachebat J.A."/>
            <person name="Glockner G."/>
            <person name="Rajandream M.A."/>
            <person name="Sucgang R."/>
            <person name="Berriman M."/>
            <person name="Song J."/>
            <person name="Olsen R."/>
            <person name="Szafranski K."/>
            <person name="Xu Q."/>
            <person name="Tunggal B."/>
            <person name="Kummerfeld S."/>
            <person name="Madera M."/>
            <person name="Konfortov B.A."/>
            <person name="Rivero F."/>
            <person name="Bankier A.T."/>
            <person name="Lehmann R."/>
            <person name="Hamlin N."/>
            <person name="Davies R."/>
            <person name="Gaudet P."/>
            <person name="Fey P."/>
            <person name="Pilcher K."/>
            <person name="Chen G."/>
            <person name="Saunders D."/>
            <person name="Sodergren E."/>
            <person name="Davis P."/>
            <person name="Kerhornou A."/>
            <person name="Nie X."/>
            <person name="Hall N."/>
            <person name="Anjard C."/>
            <person name="Hemphill L."/>
            <person name="Bason N."/>
            <person name="Farbrother P."/>
            <person name="Desany B."/>
            <person name="Just E."/>
            <person name="Morio T."/>
            <person name="Rost R."/>
            <person name="Churcher C."/>
            <person name="Cooper J."/>
            <person name="Haydock S."/>
            <person name="van Driessche N."/>
            <person name="Cronin A."/>
            <person name="Goodhead I."/>
            <person name="Muzny D."/>
            <person name="Mourier T."/>
            <person name="Pain A."/>
            <person name="Lu M."/>
            <person name="Harper D."/>
            <person name="Lindsay R."/>
            <person name="Hauser H."/>
            <person name="James K."/>
            <person name="Quiles M."/>
            <person name="Madan Babu M."/>
            <person name="Saito T."/>
            <person name="Buchrieser C."/>
            <person name="Wardroper A."/>
            <person name="Felder M."/>
            <person name="Thangavelu M."/>
            <person name="Johnson D."/>
            <person name="Knights A."/>
            <person name="Loulseged H."/>
            <person name="Mungall K."/>
            <person name="Oliver K."/>
            <person name="Price C."/>
            <person name="Quail M.A."/>
            <person name="Urushihara H."/>
            <person name="Hernandez J."/>
            <person name="Rabbinowitsch E."/>
            <person name="Steffen D."/>
            <person name="Sanders M."/>
            <person name="Ma J."/>
            <person name="Kohara Y."/>
            <person name="Sharp S."/>
            <person name="Simmonds M."/>
            <person name="Spiegler S."/>
            <person name="Tivey A."/>
            <person name="Sugano S."/>
            <person name="White B."/>
            <person name="Walker D."/>
            <person name="Woodward J."/>
            <person name="Winckler T."/>
            <person name="Tanaka Y."/>
            <person name="Shaulsky G."/>
            <person name="Schleicher M."/>
            <person name="Weinstock G."/>
            <person name="Rosenthal A."/>
            <person name="Cox E.C."/>
            <person name="Chisholm R.L."/>
            <person name="Gibbs R."/>
            <person name="Loomis W.F."/>
            <person name="Platzer M."/>
            <person name="Kay R.R."/>
            <person name="Williams J."/>
            <person name="Dear P.H."/>
            <person name="Noegel A.A."/>
            <person name="Barrell B."/>
            <person name="Kuspa A."/>
        </authorList>
    </citation>
    <scope>NUCLEOTIDE SEQUENCE [LARGE SCALE GENOMIC DNA]</scope>
    <source>
        <strain evidence="8 9">AX4</strain>
    </source>
</reference>
<dbReference type="AlphaFoldDB" id="Q54S45"/>
<protein>
    <recommendedName>
        <fullName evidence="7">EamA domain-containing protein</fullName>
    </recommendedName>
</protein>
<dbReference type="eggNOG" id="KOG4510">
    <property type="taxonomic scope" value="Eukaryota"/>
</dbReference>
<sequence>MNNTNIENNNNIGNNNNEEREIIGSAIITNSIDNSDKNNENELIKLGKQIDDIEDAKSLLKKNKEQLESLQNNKIDLNKSSNAVPNNVLKTSTNSIPENKGLKSSTTNLNKSTGLKLSQLFVNPLLYSVASEDHMVLQVSPSEMPPSPRDIEAANNEEDDDSDNIPMNKVDSNLTTTPGGENNNNDDEEITDDGNVKVVQRNKYLQKWDEIWSKFQGIILLVLSTGLFSVMALAVKQLSKELSSLEIAFFRSFYCFIGCLLILFPLKINPLGPKEKRLFLSLRGLSGTIGLCAYFYSITVLPLSEAVIISFTSPVMTAALAAVLLKEKWGPVQAICAFLSLCGITVISKPSFLFHDDHNDGSTASHAEGDPHKLLYIFTGIIGAFFGAISYIAVRKVGPNVHAFVLVTYFSGLASLVTFPSAFIFQTFKWPSLKAWGWITLMGVFGTVAQGAVNRGIQLEKAAKAAAMNYLQIIFTFIWEITFLHETIDWITLLAAGLILSCAIVTAIRK</sequence>
<keyword evidence="4 6" id="KW-0472">Membrane</keyword>
<evidence type="ECO:0000313" key="8">
    <source>
        <dbReference type="EMBL" id="EAL66196.1"/>
    </source>
</evidence>
<gene>
    <name evidence="8" type="ORF">DDB_G0282673</name>
</gene>
<feature type="transmembrane region" description="Helical" evidence="6">
    <location>
        <begin position="278"/>
        <end position="297"/>
    </location>
</feature>
<feature type="transmembrane region" description="Helical" evidence="6">
    <location>
        <begin position="374"/>
        <end position="394"/>
    </location>
</feature>
<comment type="caution">
    <text evidence="8">The sequence shown here is derived from an EMBL/GenBank/DDBJ whole genome shotgun (WGS) entry which is preliminary data.</text>
</comment>
<dbReference type="OMA" id="VASENHM"/>
<evidence type="ECO:0000256" key="6">
    <source>
        <dbReference type="SAM" id="Phobius"/>
    </source>
</evidence>
<feature type="region of interest" description="Disordered" evidence="5">
    <location>
        <begin position="78"/>
        <end position="107"/>
    </location>
</feature>
<feature type="transmembrane region" description="Helical" evidence="6">
    <location>
        <begin position="490"/>
        <end position="508"/>
    </location>
</feature>
<comment type="subcellular location">
    <subcellularLocation>
        <location evidence="1">Membrane</location>
        <topology evidence="1">Multi-pass membrane protein</topology>
    </subcellularLocation>
</comment>
<dbReference type="SUPFAM" id="SSF103481">
    <property type="entry name" value="Multidrug resistance efflux transporter EmrE"/>
    <property type="match status" value="2"/>
</dbReference>
<name>Q54S45_DICDI</name>
<feature type="transmembrane region" description="Helical" evidence="6">
    <location>
        <begin position="401"/>
        <end position="423"/>
    </location>
</feature>
<dbReference type="PhylomeDB" id="Q54S45"/>
<feature type="transmembrane region" description="Helical" evidence="6">
    <location>
        <begin position="247"/>
        <end position="266"/>
    </location>
</feature>
<keyword evidence="2 6" id="KW-0812">Transmembrane</keyword>
<evidence type="ECO:0000256" key="2">
    <source>
        <dbReference type="ARBA" id="ARBA00022692"/>
    </source>
</evidence>
<dbReference type="HOGENOM" id="CLU_534668_0_0_1"/>
<feature type="transmembrane region" description="Helical" evidence="6">
    <location>
        <begin position="332"/>
        <end position="354"/>
    </location>
</feature>
<evidence type="ECO:0000256" key="5">
    <source>
        <dbReference type="SAM" id="MobiDB-lite"/>
    </source>
</evidence>
<keyword evidence="3 6" id="KW-1133">Transmembrane helix</keyword>
<feature type="transmembrane region" description="Helical" evidence="6">
    <location>
        <begin position="303"/>
        <end position="325"/>
    </location>
</feature>
<feature type="region of interest" description="Disordered" evidence="5">
    <location>
        <begin position="141"/>
        <end position="191"/>
    </location>
</feature>
<keyword evidence="9" id="KW-1185">Reference proteome</keyword>
<dbReference type="SMR" id="Q54S45"/>
<dbReference type="GeneID" id="8623734"/>
<dbReference type="RefSeq" id="XP_640194.1">
    <property type="nucleotide sequence ID" value="XM_635102.1"/>
</dbReference>
<feature type="domain" description="EamA" evidence="7">
    <location>
        <begin position="376"/>
        <end position="505"/>
    </location>
</feature>